<evidence type="ECO:0000313" key="2">
    <source>
        <dbReference type="Proteomes" id="UP000190166"/>
    </source>
</evidence>
<keyword evidence="2" id="KW-1185">Reference proteome</keyword>
<evidence type="ECO:0000313" key="1">
    <source>
        <dbReference type="EMBL" id="SKD00569.1"/>
    </source>
</evidence>
<dbReference type="Proteomes" id="UP000190166">
    <property type="component" value="Unassembled WGS sequence"/>
</dbReference>
<dbReference type="RefSeq" id="WP_079469101.1">
    <property type="nucleotide sequence ID" value="NZ_FUZZ01000001.1"/>
</dbReference>
<accession>A0A1T5NKD9</accession>
<protein>
    <submittedName>
        <fullName evidence="1">Uncharacterized protein</fullName>
    </submittedName>
</protein>
<gene>
    <name evidence="1" type="ORF">SAMN05660461_1867</name>
</gene>
<sequence length="227" mass="26247">MGYKISMITIKNPMTQISEEDLLVHLGFGNLILSENTTLDVCMCPRDKSVNIGTYNNCIIICDDYQLTSVLETQARPEALSDYEDILSALYPGSEILTVACHSVVDYHMYSLVKGGEKFRFKIVSSGTPVRMYGEEMEEEKEIYAQSVVIDGERLFRDRPDKEEFEYYEDAMMEEFTFNIAARHLGVNIIKENGDELLTEIPFRKYKWPIIKEQPKNSWFSRLFGKK</sequence>
<reference evidence="1 2" key="1">
    <citation type="submission" date="2017-02" db="EMBL/GenBank/DDBJ databases">
        <authorList>
            <person name="Peterson S.W."/>
        </authorList>
    </citation>
    <scope>NUCLEOTIDE SEQUENCE [LARGE SCALE GENOMIC DNA]</scope>
    <source>
        <strain evidence="1 2">DSM 18108</strain>
    </source>
</reference>
<dbReference type="STRING" id="393003.SAMN05660461_1867"/>
<proteinExistence type="predicted"/>
<dbReference type="AlphaFoldDB" id="A0A1T5NKD9"/>
<organism evidence="1 2">
    <name type="scientific">Chitinophaga ginsengisegetis</name>
    <dbReference type="NCBI Taxonomy" id="393003"/>
    <lineage>
        <taxon>Bacteria</taxon>
        <taxon>Pseudomonadati</taxon>
        <taxon>Bacteroidota</taxon>
        <taxon>Chitinophagia</taxon>
        <taxon>Chitinophagales</taxon>
        <taxon>Chitinophagaceae</taxon>
        <taxon>Chitinophaga</taxon>
    </lineage>
</organism>
<dbReference type="EMBL" id="FUZZ01000001">
    <property type="protein sequence ID" value="SKD00569.1"/>
    <property type="molecule type" value="Genomic_DNA"/>
</dbReference>
<name>A0A1T5NKD9_9BACT</name>